<dbReference type="InterPro" id="IPR009048">
    <property type="entry name" value="A-macroglobulin_rcpt-bd"/>
</dbReference>
<dbReference type="RefSeq" id="XP_014669249.1">
    <property type="nucleotide sequence ID" value="XM_014813763.1"/>
</dbReference>
<protein>
    <submittedName>
        <fullName evidence="3">Alpha-1-macroglobulin-like</fullName>
    </submittedName>
</protein>
<proteinExistence type="predicted"/>
<feature type="domain" description="Alpha-macroglobulin receptor-binding" evidence="1">
    <location>
        <begin position="117"/>
        <end position="209"/>
    </location>
</feature>
<evidence type="ECO:0000259" key="1">
    <source>
        <dbReference type="SMART" id="SM01361"/>
    </source>
</evidence>
<dbReference type="InterPro" id="IPR050473">
    <property type="entry name" value="A2M/Complement_sys"/>
</dbReference>
<sequence length="215" mass="23315">MGTAALSQFASLSHGSGGVRTDVTIAEGGATDAVVHVTNDNSLVLQQIDVAAVPARVEVTATGSRCAIIQGNVFYNVFVEKRRVVTFQATIASRPQGAECKAWTINACGIYSGEEDSNMAVISIKMVSGFSPIKATLKKIFEKLDPNSPLKRYEVNGKSVDIYVNKFTPGEPICVTFDIEKYLDVEDAKPSTVRVYDYYEPEEAVSILYNIGECN</sequence>
<dbReference type="GeneID" id="106810411"/>
<accession>A0ABM1EAM8</accession>
<dbReference type="SMART" id="SM01361">
    <property type="entry name" value="A2M_recep"/>
    <property type="match status" value="1"/>
</dbReference>
<dbReference type="Gene3D" id="1.50.10.20">
    <property type="match status" value="1"/>
</dbReference>
<keyword evidence="2" id="KW-1185">Reference proteome</keyword>
<dbReference type="InterPro" id="IPR036595">
    <property type="entry name" value="A-macroglobulin_rcpt-bd_sf"/>
</dbReference>
<dbReference type="Gene3D" id="2.60.40.690">
    <property type="entry name" value="Alpha-macroglobulin, receptor-binding domain"/>
    <property type="match status" value="1"/>
</dbReference>
<dbReference type="PANTHER" id="PTHR11412:SF171">
    <property type="entry name" value="PREGNANCY ZONE PROTEIN-LIKE PROTEIN"/>
    <property type="match status" value="1"/>
</dbReference>
<dbReference type="PANTHER" id="PTHR11412">
    <property type="entry name" value="MACROGLOBULIN / COMPLEMENT"/>
    <property type="match status" value="1"/>
</dbReference>
<organism evidence="2 3">
    <name type="scientific">Priapulus caudatus</name>
    <name type="common">Priapulid worm</name>
    <dbReference type="NCBI Taxonomy" id="37621"/>
    <lineage>
        <taxon>Eukaryota</taxon>
        <taxon>Metazoa</taxon>
        <taxon>Ecdysozoa</taxon>
        <taxon>Scalidophora</taxon>
        <taxon>Priapulida</taxon>
        <taxon>Priapulimorpha</taxon>
        <taxon>Priapulimorphida</taxon>
        <taxon>Priapulidae</taxon>
        <taxon>Priapulus</taxon>
    </lineage>
</organism>
<reference evidence="3" key="1">
    <citation type="submission" date="2025-08" db="UniProtKB">
        <authorList>
            <consortium name="RefSeq"/>
        </authorList>
    </citation>
    <scope>IDENTIFICATION</scope>
</reference>
<dbReference type="Proteomes" id="UP000695022">
    <property type="component" value="Unplaced"/>
</dbReference>
<gene>
    <name evidence="3" type="primary">LOC106810411</name>
</gene>
<evidence type="ECO:0000313" key="2">
    <source>
        <dbReference type="Proteomes" id="UP000695022"/>
    </source>
</evidence>
<dbReference type="Pfam" id="PF07677">
    <property type="entry name" value="A2M_recep"/>
    <property type="match status" value="1"/>
</dbReference>
<name>A0ABM1EAM8_PRICU</name>
<evidence type="ECO:0000313" key="3">
    <source>
        <dbReference type="RefSeq" id="XP_014669249.1"/>
    </source>
</evidence>
<dbReference type="Gene3D" id="2.60.120.1540">
    <property type="match status" value="1"/>
</dbReference>
<dbReference type="SUPFAM" id="SSF49410">
    <property type="entry name" value="Alpha-macroglobulin receptor domain"/>
    <property type="match status" value="1"/>
</dbReference>